<evidence type="ECO:0000313" key="5">
    <source>
        <dbReference type="Proteomes" id="UP001420932"/>
    </source>
</evidence>
<dbReference type="Pfam" id="PF13976">
    <property type="entry name" value="gag_pre-integrs"/>
    <property type="match status" value="1"/>
</dbReference>
<keyword evidence="1" id="KW-0378">Hydrolase</keyword>
<feature type="domain" description="Integrase catalytic" evidence="3">
    <location>
        <begin position="367"/>
        <end position="542"/>
    </location>
</feature>
<sequence length="638" mass="71904">MNYSQVYSVLKPNLVELQMIWNKFYESSRIKPSEFKFEMKQGGSNNGWNNNSQRQGGNGGRNFNNNNRGRGGRFRGRGGFRFPNNSRPTCQICNKIGHSAAFCYYRADMNYMGAQVSNSNGNHFNGHQGNQNFRGGGQLHGVQPSAHFLGIQSSGSGLSSGSGFSSGTEAVNFAGTETVNFANDPSWYADSGATTHVTNDTSQMNHISPYQGNDSLIVGNGNSIPIKYIGNAKVSSADHRLKFSNTLCVPNIRKNLISISQLVKDNNVVIEFTNKDCLVKDSSTKEILLKGVLQDGLYKFASSPSLSQQTQSNSTQAYWASRKSLSSLWHFRLGHPAVQTLQQVMQSNLHLPCLSTEFCNVCPLGKHHALPFSNSSSRCKHVLDLIHTDVWGPSPVTSHDGFNYYIVFVDDWSRFTWIFPLKNKSDALQAFKVFKSRVENQFNAKIKCLQSDWGGEFRSFILFLEEQGIFFQHPCPYTHEQNGRVERKHRHIVETSLTLLAQAGLPYKFWYDACEAATFLVNRLPTRVLQGTSPYQLLYHVPPDYMILKVFGCTCYPYTRPYNAHKYQYRSERCIFLGYSSIHKGYKCMNSVGRIYVTRHVLFNEEEFPYQMMFSPKQLPSTNCSTGPLISLPICSSS</sequence>
<keyword evidence="1" id="KW-0645">Protease</keyword>
<dbReference type="Pfam" id="PF22936">
    <property type="entry name" value="Pol_BBD"/>
    <property type="match status" value="1"/>
</dbReference>
<dbReference type="GO" id="GO:0015074">
    <property type="term" value="P:DNA integration"/>
    <property type="evidence" value="ECO:0007669"/>
    <property type="project" value="InterPro"/>
</dbReference>
<dbReference type="PANTHER" id="PTHR42648">
    <property type="entry name" value="TRANSPOSASE, PUTATIVE-RELATED"/>
    <property type="match status" value="1"/>
</dbReference>
<name>A0AAP0KHG0_9MAGN</name>
<dbReference type="InterPro" id="IPR036397">
    <property type="entry name" value="RNaseH_sf"/>
</dbReference>
<reference evidence="4 5" key="1">
    <citation type="submission" date="2024-01" db="EMBL/GenBank/DDBJ databases">
        <title>Genome assemblies of Stephania.</title>
        <authorList>
            <person name="Yang L."/>
        </authorList>
    </citation>
    <scope>NUCLEOTIDE SEQUENCE [LARGE SCALE GENOMIC DNA]</scope>
    <source>
        <strain evidence="4">YNDBR</strain>
        <tissue evidence="4">Leaf</tissue>
    </source>
</reference>
<dbReference type="InterPro" id="IPR025724">
    <property type="entry name" value="GAG-pre-integrase_dom"/>
</dbReference>
<evidence type="ECO:0000256" key="2">
    <source>
        <dbReference type="SAM" id="MobiDB-lite"/>
    </source>
</evidence>
<evidence type="ECO:0000256" key="1">
    <source>
        <dbReference type="ARBA" id="ARBA00022670"/>
    </source>
</evidence>
<organism evidence="4 5">
    <name type="scientific">Stephania yunnanensis</name>
    <dbReference type="NCBI Taxonomy" id="152371"/>
    <lineage>
        <taxon>Eukaryota</taxon>
        <taxon>Viridiplantae</taxon>
        <taxon>Streptophyta</taxon>
        <taxon>Embryophyta</taxon>
        <taxon>Tracheophyta</taxon>
        <taxon>Spermatophyta</taxon>
        <taxon>Magnoliopsida</taxon>
        <taxon>Ranunculales</taxon>
        <taxon>Menispermaceae</taxon>
        <taxon>Menispermoideae</taxon>
        <taxon>Cissampelideae</taxon>
        <taxon>Stephania</taxon>
    </lineage>
</organism>
<dbReference type="PANTHER" id="PTHR42648:SF26">
    <property type="entry name" value="INTEGRASE CATALYTIC DOMAIN-CONTAINING PROTEIN"/>
    <property type="match status" value="1"/>
</dbReference>
<dbReference type="Proteomes" id="UP001420932">
    <property type="component" value="Unassembled WGS sequence"/>
</dbReference>
<dbReference type="AlphaFoldDB" id="A0AAP0KHG0"/>
<dbReference type="InterPro" id="IPR039537">
    <property type="entry name" value="Retrotran_Ty1/copia-like"/>
</dbReference>
<dbReference type="EMBL" id="JBBNAF010000004">
    <property type="protein sequence ID" value="KAK9151758.1"/>
    <property type="molecule type" value="Genomic_DNA"/>
</dbReference>
<dbReference type="GO" id="GO:0008233">
    <property type="term" value="F:peptidase activity"/>
    <property type="evidence" value="ECO:0007669"/>
    <property type="project" value="UniProtKB-KW"/>
</dbReference>
<dbReference type="InterPro" id="IPR001584">
    <property type="entry name" value="Integrase_cat-core"/>
</dbReference>
<dbReference type="InterPro" id="IPR054722">
    <property type="entry name" value="PolX-like_BBD"/>
</dbReference>
<evidence type="ECO:0000259" key="3">
    <source>
        <dbReference type="PROSITE" id="PS50994"/>
    </source>
</evidence>
<dbReference type="Gene3D" id="3.30.420.10">
    <property type="entry name" value="Ribonuclease H-like superfamily/Ribonuclease H"/>
    <property type="match status" value="1"/>
</dbReference>
<comment type="caution">
    <text evidence="4">The sequence shown here is derived from an EMBL/GenBank/DDBJ whole genome shotgun (WGS) entry which is preliminary data.</text>
</comment>
<accession>A0AAP0KHG0</accession>
<evidence type="ECO:0000313" key="4">
    <source>
        <dbReference type="EMBL" id="KAK9151758.1"/>
    </source>
</evidence>
<dbReference type="InterPro" id="IPR012337">
    <property type="entry name" value="RNaseH-like_sf"/>
</dbReference>
<gene>
    <name evidence="4" type="ORF">Syun_010067</name>
</gene>
<dbReference type="Pfam" id="PF00665">
    <property type="entry name" value="rve"/>
    <property type="match status" value="1"/>
</dbReference>
<dbReference type="SUPFAM" id="SSF53098">
    <property type="entry name" value="Ribonuclease H-like"/>
    <property type="match status" value="1"/>
</dbReference>
<feature type="region of interest" description="Disordered" evidence="2">
    <location>
        <begin position="41"/>
        <end position="80"/>
    </location>
</feature>
<proteinExistence type="predicted"/>
<dbReference type="GO" id="GO:0003676">
    <property type="term" value="F:nucleic acid binding"/>
    <property type="evidence" value="ECO:0007669"/>
    <property type="project" value="InterPro"/>
</dbReference>
<dbReference type="InterPro" id="IPR057670">
    <property type="entry name" value="SH3_retrovirus"/>
</dbReference>
<dbReference type="Pfam" id="PF25597">
    <property type="entry name" value="SH3_retrovirus"/>
    <property type="match status" value="1"/>
</dbReference>
<protein>
    <recommendedName>
        <fullName evidence="3">Integrase catalytic domain-containing protein</fullName>
    </recommendedName>
</protein>
<feature type="compositionally biased region" description="Low complexity" evidence="2">
    <location>
        <begin position="41"/>
        <end position="68"/>
    </location>
</feature>
<dbReference type="GO" id="GO:0006508">
    <property type="term" value="P:proteolysis"/>
    <property type="evidence" value="ECO:0007669"/>
    <property type="project" value="UniProtKB-KW"/>
</dbReference>
<keyword evidence="5" id="KW-1185">Reference proteome</keyword>
<dbReference type="PROSITE" id="PS50994">
    <property type="entry name" value="INTEGRASE"/>
    <property type="match status" value="1"/>
</dbReference>